<evidence type="ECO:0000256" key="4">
    <source>
        <dbReference type="ARBA" id="ARBA00022679"/>
    </source>
</evidence>
<dbReference type="InterPro" id="IPR000014">
    <property type="entry name" value="PAS"/>
</dbReference>
<evidence type="ECO:0000256" key="6">
    <source>
        <dbReference type="SAM" id="Coils"/>
    </source>
</evidence>
<keyword evidence="4" id="KW-0808">Transferase</keyword>
<keyword evidence="6" id="KW-0175">Coiled coil</keyword>
<dbReference type="EMBL" id="LCOQ01000003">
    <property type="protein sequence ID" value="KKU81054.1"/>
    <property type="molecule type" value="Genomic_DNA"/>
</dbReference>
<dbReference type="CDD" id="cd00130">
    <property type="entry name" value="PAS"/>
    <property type="match status" value="1"/>
</dbReference>
<dbReference type="PANTHER" id="PTHR43304">
    <property type="entry name" value="PHYTOCHROME-LIKE PROTEIN CPH1"/>
    <property type="match status" value="1"/>
</dbReference>
<comment type="caution">
    <text evidence="8">The sequence shown here is derived from an EMBL/GenBank/DDBJ whole genome shotgun (WGS) entry which is preliminary data.</text>
</comment>
<dbReference type="InterPro" id="IPR035965">
    <property type="entry name" value="PAS-like_dom_sf"/>
</dbReference>
<evidence type="ECO:0000259" key="7">
    <source>
        <dbReference type="PROSITE" id="PS50112"/>
    </source>
</evidence>
<evidence type="ECO:0000256" key="3">
    <source>
        <dbReference type="ARBA" id="ARBA00022553"/>
    </source>
</evidence>
<evidence type="ECO:0000256" key="2">
    <source>
        <dbReference type="ARBA" id="ARBA00012438"/>
    </source>
</evidence>
<dbReference type="AlphaFoldDB" id="A0A0G1TGZ4"/>
<dbReference type="Gene3D" id="3.30.450.20">
    <property type="entry name" value="PAS domain"/>
    <property type="match status" value="2"/>
</dbReference>
<dbReference type="EC" id="2.7.13.3" evidence="2"/>
<evidence type="ECO:0000313" key="8">
    <source>
        <dbReference type="EMBL" id="KKU81054.1"/>
    </source>
</evidence>
<dbReference type="NCBIfam" id="TIGR00229">
    <property type="entry name" value="sensory_box"/>
    <property type="match status" value="1"/>
</dbReference>
<feature type="coiled-coil region" evidence="6">
    <location>
        <begin position="229"/>
        <end position="270"/>
    </location>
</feature>
<accession>A0A0G1TGZ4</accession>
<dbReference type="InterPro" id="IPR052162">
    <property type="entry name" value="Sensor_kinase/Photoreceptor"/>
</dbReference>
<dbReference type="InterPro" id="IPR013656">
    <property type="entry name" value="PAS_4"/>
</dbReference>
<dbReference type="SMART" id="SM00086">
    <property type="entry name" value="PAC"/>
    <property type="match status" value="2"/>
</dbReference>
<name>A0A0G1TGZ4_9BACT</name>
<reference evidence="8 9" key="1">
    <citation type="journal article" date="2015" name="Nature">
        <title>rRNA introns, odd ribosomes, and small enigmatic genomes across a large radiation of phyla.</title>
        <authorList>
            <person name="Brown C.T."/>
            <person name="Hug L.A."/>
            <person name="Thomas B.C."/>
            <person name="Sharon I."/>
            <person name="Castelle C.J."/>
            <person name="Singh A."/>
            <person name="Wilkins M.J."/>
            <person name="Williams K.H."/>
            <person name="Banfield J.F."/>
        </authorList>
    </citation>
    <scope>NUCLEOTIDE SEQUENCE [LARGE SCALE GENOMIC DNA]</scope>
</reference>
<sequence>MLSLLVKGPVILFATDTTGKFTYIQGGALATLDKVVPRLDLGESFDGVFKATSGVTEAMGKVLEGEVTEIAVKLGQRWFNLTLQPWVNAQGKIGGMLGLGIDVTELAATKIAVGEAQHLYKSLFDAVPVGLGIADLQGNLIIWNEEIMKPGGYLSEDIKKLANVSQLYYDAADRAEALRLAKETGHLDRFETRFRKKDGGFYFTAMSLRQIDYHGKLAWLALVEDISEREQAEAESILHSRELENLNKLLIGREVKMVELKKKLSELEAKAHD</sequence>
<dbReference type="Proteomes" id="UP000034212">
    <property type="component" value="Unassembled WGS sequence"/>
</dbReference>
<evidence type="ECO:0000256" key="1">
    <source>
        <dbReference type="ARBA" id="ARBA00000085"/>
    </source>
</evidence>
<dbReference type="Pfam" id="PF13426">
    <property type="entry name" value="PAS_9"/>
    <property type="match status" value="1"/>
</dbReference>
<organism evidence="8 9">
    <name type="scientific">Candidatus Gottesmanbacteria bacterium GW2011_GWA1_47_8</name>
    <dbReference type="NCBI Taxonomy" id="1618438"/>
    <lineage>
        <taxon>Bacteria</taxon>
        <taxon>Candidatus Gottesmaniibacteriota</taxon>
    </lineage>
</organism>
<dbReference type="Pfam" id="PF08448">
    <property type="entry name" value="PAS_4"/>
    <property type="match status" value="1"/>
</dbReference>
<dbReference type="GO" id="GO:0004673">
    <property type="term" value="F:protein histidine kinase activity"/>
    <property type="evidence" value="ECO:0007669"/>
    <property type="project" value="UniProtKB-EC"/>
</dbReference>
<dbReference type="InterPro" id="IPR001610">
    <property type="entry name" value="PAC"/>
</dbReference>
<gene>
    <name evidence="8" type="ORF">UY08_C0003G0005</name>
</gene>
<evidence type="ECO:0000313" key="9">
    <source>
        <dbReference type="Proteomes" id="UP000034212"/>
    </source>
</evidence>
<keyword evidence="5 8" id="KW-0418">Kinase</keyword>
<dbReference type="SUPFAM" id="SSF55785">
    <property type="entry name" value="PYP-like sensor domain (PAS domain)"/>
    <property type="match status" value="1"/>
</dbReference>
<comment type="catalytic activity">
    <reaction evidence="1">
        <text>ATP + protein L-histidine = ADP + protein N-phospho-L-histidine.</text>
        <dbReference type="EC" id="2.7.13.3"/>
    </reaction>
</comment>
<proteinExistence type="predicted"/>
<feature type="domain" description="PAS" evidence="7">
    <location>
        <begin position="116"/>
        <end position="158"/>
    </location>
</feature>
<dbReference type="PROSITE" id="PS50112">
    <property type="entry name" value="PAS"/>
    <property type="match status" value="1"/>
</dbReference>
<evidence type="ECO:0000256" key="5">
    <source>
        <dbReference type="ARBA" id="ARBA00022777"/>
    </source>
</evidence>
<protein>
    <recommendedName>
        <fullName evidence="2">histidine kinase</fullName>
        <ecNumber evidence="2">2.7.13.3</ecNumber>
    </recommendedName>
</protein>
<dbReference type="PANTHER" id="PTHR43304:SF1">
    <property type="entry name" value="PAC DOMAIN-CONTAINING PROTEIN"/>
    <property type="match status" value="1"/>
</dbReference>
<keyword evidence="3" id="KW-0597">Phosphoprotein</keyword>